<evidence type="ECO:0000313" key="2">
    <source>
        <dbReference type="Proteomes" id="UP000615455"/>
    </source>
</evidence>
<dbReference type="Proteomes" id="UP000615455">
    <property type="component" value="Unassembled WGS sequence"/>
</dbReference>
<protein>
    <submittedName>
        <fullName evidence="1">Uncharacterized protein</fullName>
    </submittedName>
</protein>
<reference evidence="2" key="1">
    <citation type="journal article" date="2019" name="Int. J. Syst. Evol. Microbiol.">
        <title>The Global Catalogue of Microorganisms (GCM) 10K type strain sequencing project: providing services to taxonomists for standard genome sequencing and annotation.</title>
        <authorList>
            <consortium name="The Broad Institute Genomics Platform"/>
            <consortium name="The Broad Institute Genome Sequencing Center for Infectious Disease"/>
            <person name="Wu L."/>
            <person name="Ma J."/>
        </authorList>
    </citation>
    <scope>NUCLEOTIDE SEQUENCE [LARGE SCALE GENOMIC DNA]</scope>
    <source>
        <strain evidence="2">CGMCC 1.15043</strain>
    </source>
</reference>
<gene>
    <name evidence="1" type="ORF">GCM10008018_59880</name>
</gene>
<accession>A0ABQ1FBH4</accession>
<evidence type="ECO:0000313" key="1">
    <source>
        <dbReference type="EMBL" id="GGA05956.1"/>
    </source>
</evidence>
<keyword evidence="2" id="KW-1185">Reference proteome</keyword>
<comment type="caution">
    <text evidence="1">The sequence shown here is derived from an EMBL/GenBank/DDBJ whole genome shotgun (WGS) entry which is preliminary data.</text>
</comment>
<organism evidence="1 2">
    <name type="scientific">Paenibacillus marchantiophytorum</name>
    <dbReference type="NCBI Taxonomy" id="1619310"/>
    <lineage>
        <taxon>Bacteria</taxon>
        <taxon>Bacillati</taxon>
        <taxon>Bacillota</taxon>
        <taxon>Bacilli</taxon>
        <taxon>Bacillales</taxon>
        <taxon>Paenibacillaceae</taxon>
        <taxon>Paenibacillus</taxon>
    </lineage>
</organism>
<proteinExistence type="predicted"/>
<name>A0ABQ1FBH4_9BACL</name>
<dbReference type="EMBL" id="BMHE01000049">
    <property type="protein sequence ID" value="GGA05956.1"/>
    <property type="molecule type" value="Genomic_DNA"/>
</dbReference>
<sequence>MCGAAGLRGRTAAEARAWGSGVGLARGDSEVGSRAELEGRAAANGTQFCCSAVARKVGVAASQ</sequence>